<dbReference type="Proteomes" id="UP000184501">
    <property type="component" value="Unassembled WGS sequence"/>
</dbReference>
<dbReference type="PROSITE" id="PS51704">
    <property type="entry name" value="GP_PDE"/>
    <property type="match status" value="1"/>
</dbReference>
<dbReference type="PANTHER" id="PTHR43805:SF1">
    <property type="entry name" value="GP-PDE DOMAIN-CONTAINING PROTEIN"/>
    <property type="match status" value="1"/>
</dbReference>
<dbReference type="PANTHER" id="PTHR43805">
    <property type="entry name" value="GLYCEROPHOSPHORYL DIESTER PHOSPHODIESTERASE"/>
    <property type="match status" value="1"/>
</dbReference>
<sequence>MPTRHPYLDGPHPRAFAHRGWHVDDLAGMENALSAFRRAAAEGYHYLETDVHATADGVVVVHHDASLDRTTDGRGAVAGLSWKAVSRARIAGREPVCRLVDLLEELPEARLNVDVKSDAAVEPVLAALRRANAWDRVCLASFDERRLARLRRLGGPRLLTSLGPRSAGALWAGARVPGLPLRRAVRGALAQLPRRHGRLTVVDRPLVRLAHRWGLEVHVWTVDDEAEMVELLGLGVDGLVTDRPDLLRAVLRARGSWPAAV</sequence>
<feature type="domain" description="GP-PDE" evidence="1">
    <location>
        <begin position="13"/>
        <end position="251"/>
    </location>
</feature>
<evidence type="ECO:0000313" key="3">
    <source>
        <dbReference type="Proteomes" id="UP000184501"/>
    </source>
</evidence>
<evidence type="ECO:0000259" key="1">
    <source>
        <dbReference type="PROSITE" id="PS51704"/>
    </source>
</evidence>
<dbReference type="EMBL" id="FQVN01000004">
    <property type="protein sequence ID" value="SHF67033.1"/>
    <property type="molecule type" value="Genomic_DNA"/>
</dbReference>
<dbReference type="InterPro" id="IPR017946">
    <property type="entry name" value="PLC-like_Pdiesterase_TIM-brl"/>
</dbReference>
<accession>A0A1M5DJ73</accession>
<dbReference type="STRING" id="2017.SAMN05444320_104481"/>
<protein>
    <submittedName>
        <fullName evidence="2">Glycerophosphoryl diester phosphodiesterase</fullName>
    </submittedName>
</protein>
<dbReference type="AlphaFoldDB" id="A0A1M5DJ73"/>
<evidence type="ECO:0000313" key="2">
    <source>
        <dbReference type="EMBL" id="SHF67033.1"/>
    </source>
</evidence>
<dbReference type="GO" id="GO:0006629">
    <property type="term" value="P:lipid metabolic process"/>
    <property type="evidence" value="ECO:0007669"/>
    <property type="project" value="InterPro"/>
</dbReference>
<dbReference type="SUPFAM" id="SSF51695">
    <property type="entry name" value="PLC-like phosphodiesterases"/>
    <property type="match status" value="1"/>
</dbReference>
<reference evidence="2 3" key="1">
    <citation type="submission" date="2016-11" db="EMBL/GenBank/DDBJ databases">
        <authorList>
            <person name="Jaros S."/>
            <person name="Januszkiewicz K."/>
            <person name="Wedrychowicz H."/>
        </authorList>
    </citation>
    <scope>NUCLEOTIDE SEQUENCE [LARGE SCALE GENOMIC DNA]</scope>
    <source>
        <strain evidence="2 3">DSM 44523</strain>
    </source>
</reference>
<dbReference type="GO" id="GO:0008081">
    <property type="term" value="F:phosphoric diester hydrolase activity"/>
    <property type="evidence" value="ECO:0007669"/>
    <property type="project" value="InterPro"/>
</dbReference>
<dbReference type="Pfam" id="PF03009">
    <property type="entry name" value="GDPD"/>
    <property type="match status" value="1"/>
</dbReference>
<dbReference type="RefSeq" id="WP_073483547.1">
    <property type="nucleotide sequence ID" value="NZ_FQVN01000004.1"/>
</dbReference>
<organism evidence="2 3">
    <name type="scientific">Streptoalloteichus hindustanus</name>
    <dbReference type="NCBI Taxonomy" id="2017"/>
    <lineage>
        <taxon>Bacteria</taxon>
        <taxon>Bacillati</taxon>
        <taxon>Actinomycetota</taxon>
        <taxon>Actinomycetes</taxon>
        <taxon>Pseudonocardiales</taxon>
        <taxon>Pseudonocardiaceae</taxon>
        <taxon>Streptoalloteichus</taxon>
    </lineage>
</organism>
<gene>
    <name evidence="2" type="ORF">SAMN05444320_104481</name>
</gene>
<proteinExistence type="predicted"/>
<dbReference type="OrthoDB" id="5241788at2"/>
<keyword evidence="3" id="KW-1185">Reference proteome</keyword>
<dbReference type="Gene3D" id="3.20.20.190">
    <property type="entry name" value="Phosphatidylinositol (PI) phosphodiesterase"/>
    <property type="match status" value="1"/>
</dbReference>
<dbReference type="InterPro" id="IPR030395">
    <property type="entry name" value="GP_PDE_dom"/>
</dbReference>
<name>A0A1M5DJ73_STRHI</name>